<feature type="domain" description="PurM-like C-terminal" evidence="7">
    <location>
        <begin position="96"/>
        <end position="271"/>
    </location>
</feature>
<dbReference type="EMBL" id="AP014945">
    <property type="protein sequence ID" value="BAU23865.1"/>
    <property type="molecule type" value="Genomic_DNA"/>
</dbReference>
<name>A0A0U5B1B9_9BACT</name>
<keyword evidence="2" id="KW-0547">Nucleotide-binding</keyword>
<dbReference type="InterPro" id="IPR036921">
    <property type="entry name" value="PurM-like_N_sf"/>
</dbReference>
<dbReference type="Proteomes" id="UP000068196">
    <property type="component" value="Chromosome"/>
</dbReference>
<evidence type="ECO:0000256" key="1">
    <source>
        <dbReference type="ARBA" id="ARBA00022679"/>
    </source>
</evidence>
<keyword evidence="5" id="KW-0711">Selenium</keyword>
<dbReference type="STRING" id="1653476.THC_1500"/>
<dbReference type="AlphaFoldDB" id="A0A0U5B1B9"/>
<evidence type="ECO:0000256" key="5">
    <source>
        <dbReference type="ARBA" id="ARBA00023266"/>
    </source>
</evidence>
<dbReference type="KEGG" id="cthi:THC_1500"/>
<dbReference type="GO" id="GO:0016260">
    <property type="term" value="P:selenocysteine biosynthetic process"/>
    <property type="evidence" value="ECO:0007669"/>
    <property type="project" value="TreeGrafter"/>
</dbReference>
<dbReference type="PANTHER" id="PTHR10256">
    <property type="entry name" value="SELENIDE, WATER DIKINASE"/>
    <property type="match status" value="1"/>
</dbReference>
<dbReference type="InterPro" id="IPR010918">
    <property type="entry name" value="PurM-like_C_dom"/>
</dbReference>
<gene>
    <name evidence="8" type="ORF">THC_1500</name>
</gene>
<reference evidence="9" key="2">
    <citation type="journal article" date="2016" name="Int. J. Syst. Evol. Microbiol.">
        <title>Caldimicrobium thiodismutans sp. nov., a sulfur-disproportionating bacterium isolated from a hot spring.</title>
        <authorList>
            <person name="Kojima H."/>
            <person name="Umezawa K."/>
            <person name="Fukui M."/>
        </authorList>
    </citation>
    <scope>NUCLEOTIDE SEQUENCE [LARGE SCALE GENOMIC DNA]</scope>
    <source>
        <strain evidence="9">TF1</strain>
    </source>
</reference>
<evidence type="ECO:0000256" key="2">
    <source>
        <dbReference type="ARBA" id="ARBA00022741"/>
    </source>
</evidence>
<dbReference type="Gene3D" id="3.30.1330.10">
    <property type="entry name" value="PurM-like, N-terminal domain"/>
    <property type="match status" value="1"/>
</dbReference>
<proteinExistence type="predicted"/>
<dbReference type="InterPro" id="IPR004536">
    <property type="entry name" value="SPS/SelD"/>
</dbReference>
<organism evidence="8 9">
    <name type="scientific">Caldimicrobium thiodismutans</name>
    <dbReference type="NCBI Taxonomy" id="1653476"/>
    <lineage>
        <taxon>Bacteria</taxon>
        <taxon>Pseudomonadati</taxon>
        <taxon>Thermodesulfobacteriota</taxon>
        <taxon>Thermodesulfobacteria</taxon>
        <taxon>Thermodesulfobacteriales</taxon>
        <taxon>Thermodesulfobacteriaceae</taxon>
        <taxon>Caldimicrobium</taxon>
    </lineage>
</organism>
<dbReference type="PANTHER" id="PTHR10256:SF0">
    <property type="entry name" value="INACTIVE SELENIDE, WATER DIKINASE-LIKE PROTEIN-RELATED"/>
    <property type="match status" value="1"/>
</dbReference>
<dbReference type="NCBIfam" id="TIGR00476">
    <property type="entry name" value="selD"/>
    <property type="match status" value="1"/>
</dbReference>
<feature type="domain" description="PurM-like N-terminal" evidence="6">
    <location>
        <begin position="3"/>
        <end position="84"/>
    </location>
</feature>
<dbReference type="Pfam" id="PF02769">
    <property type="entry name" value="AIRS_C"/>
    <property type="match status" value="1"/>
</dbReference>
<dbReference type="GO" id="GO:0004756">
    <property type="term" value="F:selenide, water dikinase activity"/>
    <property type="evidence" value="ECO:0007669"/>
    <property type="project" value="TreeGrafter"/>
</dbReference>
<dbReference type="PATRIC" id="rast|0.CDS.1"/>
<dbReference type="GO" id="GO:0005524">
    <property type="term" value="F:ATP binding"/>
    <property type="evidence" value="ECO:0007669"/>
    <property type="project" value="UniProtKB-KW"/>
</dbReference>
<dbReference type="InterPro" id="IPR016188">
    <property type="entry name" value="PurM-like_N"/>
</dbReference>
<keyword evidence="4" id="KW-0067">ATP-binding</keyword>
<dbReference type="Pfam" id="PF00586">
    <property type="entry name" value="AIRS"/>
    <property type="match status" value="1"/>
</dbReference>
<dbReference type="PIRSF" id="PIRSF036407">
    <property type="entry name" value="Selenphspht_syn"/>
    <property type="match status" value="1"/>
</dbReference>
<evidence type="ECO:0000256" key="3">
    <source>
        <dbReference type="ARBA" id="ARBA00022777"/>
    </source>
</evidence>
<dbReference type="GO" id="GO:0005737">
    <property type="term" value="C:cytoplasm"/>
    <property type="evidence" value="ECO:0007669"/>
    <property type="project" value="TreeGrafter"/>
</dbReference>
<keyword evidence="9" id="KW-1185">Reference proteome</keyword>
<evidence type="ECO:0000259" key="6">
    <source>
        <dbReference type="Pfam" id="PF00586"/>
    </source>
</evidence>
<sequence length="278" mass="30315">MNDPYVFGQIAATNSLSDIYVTGGRPLLALNLISFPKKGLPREILKRILEGGLSKIKEAGALLVGGHSVDDPEPKYGLAVVGIAHPEKIITTKGARAGDLLYLTKPLGTGILATAFKGGFFNEESPIYQKIIELMTELNKVPSELMLEVGLTTATDITGFGLIGHALEMASASEKKLIFYFKRIPYLKEALHFVKQGIIPEGDYDNLNYCETLVKFHPQIGAAEKFILADAQTSGGILLACPREKKEFFEKRAIEKGFYSLYLVGEVTEGPPSLEILP</sequence>
<dbReference type="SUPFAM" id="SSF55326">
    <property type="entry name" value="PurM N-terminal domain-like"/>
    <property type="match status" value="1"/>
</dbReference>
<protein>
    <submittedName>
        <fullName evidence="8">Selenide, water dikinase</fullName>
    </submittedName>
</protein>
<evidence type="ECO:0000313" key="8">
    <source>
        <dbReference type="EMBL" id="BAU23865.1"/>
    </source>
</evidence>
<dbReference type="Gene3D" id="3.90.650.10">
    <property type="entry name" value="PurM-like C-terminal domain"/>
    <property type="match status" value="1"/>
</dbReference>
<reference evidence="8 9" key="1">
    <citation type="journal article" date="2016" name="Int. J. Syst. Evol. Microbiol.">
        <title>Caldimicrobium thiodismutans sp. nov., a sulfur-disproportionating bacterium isolated from a hot spring, and emended description of the genus Caldimicrobium.</title>
        <authorList>
            <person name="Kojima H."/>
            <person name="Umezawa K."/>
            <person name="Fukui M."/>
        </authorList>
    </citation>
    <scope>NUCLEOTIDE SEQUENCE [LARGE SCALE GENOMIC DNA]</scope>
    <source>
        <strain evidence="8 9">TF1</strain>
    </source>
</reference>
<evidence type="ECO:0000259" key="7">
    <source>
        <dbReference type="Pfam" id="PF02769"/>
    </source>
</evidence>
<dbReference type="SUPFAM" id="SSF56042">
    <property type="entry name" value="PurM C-terminal domain-like"/>
    <property type="match status" value="1"/>
</dbReference>
<keyword evidence="3 8" id="KW-0418">Kinase</keyword>
<keyword evidence="1" id="KW-0808">Transferase</keyword>
<evidence type="ECO:0000313" key="9">
    <source>
        <dbReference type="Proteomes" id="UP000068196"/>
    </source>
</evidence>
<dbReference type="InterPro" id="IPR036676">
    <property type="entry name" value="PurM-like_C_sf"/>
</dbReference>
<accession>A0A0U5B1B9</accession>
<evidence type="ECO:0000256" key="4">
    <source>
        <dbReference type="ARBA" id="ARBA00022840"/>
    </source>
</evidence>